<dbReference type="SMART" id="SM00748">
    <property type="entry name" value="HEPN"/>
    <property type="match status" value="1"/>
</dbReference>
<dbReference type="STRING" id="55802.TBCH5v1_1247"/>
<gene>
    <name evidence="2" type="ORF">TBCH5v1_1247</name>
</gene>
<dbReference type="OMA" id="YPGDYEP"/>
<dbReference type="PROSITE" id="PS50910">
    <property type="entry name" value="HEPN"/>
    <property type="match status" value="1"/>
</dbReference>
<dbReference type="SUPFAM" id="SSF81593">
    <property type="entry name" value="Nucleotidyltransferase substrate binding subunit/domain"/>
    <property type="match status" value="1"/>
</dbReference>
<sequence length="126" mass="14956">MKTDVKDWIRKADEDLKASEILLEQNLYALSCFHAQQAVEKYLKAFLLEHDREISKTHNIKFLLNQCCEIDKSFRELFKSGVHYLTEYAVEVRYPGIYEPDREEAKDALRLAKVVKEFVLRKLMEE</sequence>
<evidence type="ECO:0000313" key="3">
    <source>
        <dbReference type="Proteomes" id="UP000066042"/>
    </source>
</evidence>
<dbReference type="GeneID" id="26136500"/>
<evidence type="ECO:0000313" key="2">
    <source>
        <dbReference type="EMBL" id="ALM75171.1"/>
    </source>
</evidence>
<dbReference type="AlphaFoldDB" id="A0A0S1XBJ9"/>
<dbReference type="PATRIC" id="fig|55802.8.peg.1227"/>
<dbReference type="GeneID" id="10041365"/>
<organism evidence="2 3">
    <name type="scientific">Thermococcus barophilus</name>
    <dbReference type="NCBI Taxonomy" id="55802"/>
    <lineage>
        <taxon>Archaea</taxon>
        <taxon>Methanobacteriati</taxon>
        <taxon>Methanobacteriota</taxon>
        <taxon>Thermococci</taxon>
        <taxon>Thermococcales</taxon>
        <taxon>Thermococcaceae</taxon>
        <taxon>Thermococcus</taxon>
    </lineage>
</organism>
<name>A0A0S1XBJ9_THEBA</name>
<dbReference type="InterPro" id="IPR007842">
    <property type="entry name" value="HEPN_dom"/>
</dbReference>
<dbReference type="Gene3D" id="1.20.120.330">
    <property type="entry name" value="Nucleotidyltransferases domain 2"/>
    <property type="match status" value="1"/>
</dbReference>
<dbReference type="Pfam" id="PF05168">
    <property type="entry name" value="HEPN"/>
    <property type="match status" value="1"/>
</dbReference>
<protein>
    <recommendedName>
        <fullName evidence="1">HEPN domain-containing protein</fullName>
    </recommendedName>
</protein>
<feature type="domain" description="HEPN" evidence="1">
    <location>
        <begin position="9"/>
        <end position="115"/>
    </location>
</feature>
<dbReference type="RefSeq" id="WP_013467322.1">
    <property type="nucleotide sequence ID" value="NZ_CP013050.1"/>
</dbReference>
<dbReference type="EMBL" id="CP013050">
    <property type="protein sequence ID" value="ALM75171.1"/>
    <property type="molecule type" value="Genomic_DNA"/>
</dbReference>
<dbReference type="Proteomes" id="UP000066042">
    <property type="component" value="Chromosome"/>
</dbReference>
<reference evidence="2 3" key="1">
    <citation type="journal article" date="2016" name="Genome Announc.">
        <title>Complete genome sequence of the hyperthermophilic and piezophilic archaeon Thermococcus barophilus Ch5, capable of growth at the expense of hydrogenogenesis from carbon monoxide and formate.</title>
        <authorList>
            <person name="Oger P."/>
            <person name="Sokolova T.G."/>
            <person name="Kozhevnikova D.A."/>
            <person name="Taranov E.A."/>
            <person name="Vannier P."/>
            <person name="Lee H.S."/>
            <person name="Kwon K.K."/>
            <person name="Kang S.G."/>
            <person name="Lee J.H."/>
            <person name="Bonch-Osmolovskaya E.A."/>
            <person name="Lebedinsky A.V."/>
        </authorList>
    </citation>
    <scope>NUCLEOTIDE SEQUENCE [LARGE SCALE GENOMIC DNA]</scope>
    <source>
        <strain evidence="3">Ch5</strain>
    </source>
</reference>
<accession>A0A0S1XBJ9</accession>
<proteinExistence type="predicted"/>
<evidence type="ECO:0000259" key="1">
    <source>
        <dbReference type="PROSITE" id="PS50910"/>
    </source>
</evidence>